<name>A0A7J2TAT3_9CREN</name>
<dbReference type="Gene3D" id="3.20.20.70">
    <property type="entry name" value="Aldolase class I"/>
    <property type="match status" value="1"/>
</dbReference>
<dbReference type="SUPFAM" id="SSF102114">
    <property type="entry name" value="Radical SAM enzymes"/>
    <property type="match status" value="1"/>
</dbReference>
<evidence type="ECO:0000259" key="1">
    <source>
        <dbReference type="Pfam" id="PF13186"/>
    </source>
</evidence>
<proteinExistence type="predicted"/>
<organism evidence="2">
    <name type="scientific">Ignisphaera aggregans</name>
    <dbReference type="NCBI Taxonomy" id="334771"/>
    <lineage>
        <taxon>Archaea</taxon>
        <taxon>Thermoproteota</taxon>
        <taxon>Thermoprotei</taxon>
        <taxon>Desulfurococcales</taxon>
        <taxon>Desulfurococcaceae</taxon>
        <taxon>Ignisphaera</taxon>
    </lineage>
</organism>
<reference evidence="2" key="1">
    <citation type="journal article" date="2020" name="mSystems">
        <title>Genome- and Community-Level Interaction Insights into Carbon Utilization and Element Cycling Functions of Hydrothermarchaeota in Hydrothermal Sediment.</title>
        <authorList>
            <person name="Zhou Z."/>
            <person name="Liu Y."/>
            <person name="Xu W."/>
            <person name="Pan J."/>
            <person name="Luo Z.H."/>
            <person name="Li M."/>
        </authorList>
    </citation>
    <scope>NUCLEOTIDE SEQUENCE [LARGE SCALE GENOMIC DNA]</scope>
    <source>
        <strain evidence="2">SpSt-27</strain>
    </source>
</reference>
<dbReference type="InterPro" id="IPR023885">
    <property type="entry name" value="4Fe4S-binding_SPASM_dom"/>
</dbReference>
<dbReference type="AlphaFoldDB" id="A0A7J2TAT3"/>
<dbReference type="EMBL" id="DSLL01000020">
    <property type="protein sequence ID" value="HEH30987.1"/>
    <property type="molecule type" value="Genomic_DNA"/>
</dbReference>
<sequence>MVSGCIAGVAALTMAPNLDVYPCARLRLKLGNLRSKSLRDIWGKCSFNAAKR</sequence>
<protein>
    <recommendedName>
        <fullName evidence="1">4Fe4S-binding SPASM domain-containing protein</fullName>
    </recommendedName>
</protein>
<dbReference type="InterPro" id="IPR013785">
    <property type="entry name" value="Aldolase_TIM"/>
</dbReference>
<dbReference type="Pfam" id="PF13186">
    <property type="entry name" value="SPASM"/>
    <property type="match status" value="1"/>
</dbReference>
<gene>
    <name evidence="2" type="ORF">ENP99_02590</name>
</gene>
<evidence type="ECO:0000313" key="2">
    <source>
        <dbReference type="EMBL" id="HEH30987.1"/>
    </source>
</evidence>
<dbReference type="InterPro" id="IPR058240">
    <property type="entry name" value="rSAM_sf"/>
</dbReference>
<feature type="domain" description="4Fe4S-binding SPASM" evidence="1">
    <location>
        <begin position="5"/>
        <end position="49"/>
    </location>
</feature>
<accession>A0A7J2TAT3</accession>
<comment type="caution">
    <text evidence="2">The sequence shown here is derived from an EMBL/GenBank/DDBJ whole genome shotgun (WGS) entry which is preliminary data.</text>
</comment>